<reference evidence="1 2" key="1">
    <citation type="submission" date="2018-07" db="EMBL/GenBank/DDBJ databases">
        <title>Genomic Encyclopedia of Type Strains, Phase III (KMG-III): the genomes of soil and plant-associated and newly described type strains.</title>
        <authorList>
            <person name="Whitman W."/>
        </authorList>
    </citation>
    <scope>NUCLEOTIDE SEQUENCE [LARGE SCALE GENOMIC DNA]</scope>
    <source>
        <strain evidence="1 2">CECT 7506</strain>
    </source>
</reference>
<gene>
    <name evidence="1" type="ORF">DFP97_13027</name>
</gene>
<evidence type="ECO:0000313" key="1">
    <source>
        <dbReference type="EMBL" id="RCW40648.1"/>
    </source>
</evidence>
<name>A0A368VHG7_9BACL</name>
<dbReference type="AlphaFoldDB" id="A0A368VHG7"/>
<proteinExistence type="predicted"/>
<dbReference type="RefSeq" id="WP_114384160.1">
    <property type="nucleotide sequence ID" value="NZ_QPJD01000030.1"/>
</dbReference>
<keyword evidence="2" id="KW-1185">Reference proteome</keyword>
<evidence type="ECO:0000313" key="2">
    <source>
        <dbReference type="Proteomes" id="UP000252415"/>
    </source>
</evidence>
<protein>
    <submittedName>
        <fullName evidence="1">Uncharacterized protein</fullName>
    </submittedName>
</protein>
<accession>A0A368VHG7</accession>
<sequence length="96" mass="11334">MMEKYPENYFEHFIFSLKATNKQQNEEGFADLAKLYIEIEGIDVFSELIKEIELIGANNDWGYFEKTAKEYELDNMGLENIKKLAEIARKIYNALR</sequence>
<dbReference type="OrthoDB" id="2621139at2"/>
<organism evidence="1 2">
    <name type="scientific">Paenibacillus prosopidis</name>
    <dbReference type="NCBI Taxonomy" id="630520"/>
    <lineage>
        <taxon>Bacteria</taxon>
        <taxon>Bacillati</taxon>
        <taxon>Bacillota</taxon>
        <taxon>Bacilli</taxon>
        <taxon>Bacillales</taxon>
        <taxon>Paenibacillaceae</taxon>
        <taxon>Paenibacillus</taxon>
    </lineage>
</organism>
<comment type="caution">
    <text evidence="1">The sequence shown here is derived from an EMBL/GenBank/DDBJ whole genome shotgun (WGS) entry which is preliminary data.</text>
</comment>
<dbReference type="Proteomes" id="UP000252415">
    <property type="component" value="Unassembled WGS sequence"/>
</dbReference>
<dbReference type="EMBL" id="QPJD01000030">
    <property type="protein sequence ID" value="RCW40648.1"/>
    <property type="molecule type" value="Genomic_DNA"/>
</dbReference>